<accession>A0A7J7KJ79</accession>
<dbReference type="EMBL" id="VXIV02000491">
    <property type="protein sequence ID" value="KAF6037981.1"/>
    <property type="molecule type" value="Genomic_DNA"/>
</dbReference>
<evidence type="ECO:0000313" key="2">
    <source>
        <dbReference type="Proteomes" id="UP000593567"/>
    </source>
</evidence>
<dbReference type="OrthoDB" id="76898at2759"/>
<name>A0A7J7KJ79_BUGNE</name>
<proteinExistence type="predicted"/>
<dbReference type="PANTHER" id="PTHR45816:SF4">
    <property type="entry name" value="RYR_IP3R HOMOLOGY ASSOCIATED DOMAIN-CONTAINING PROTEIN"/>
    <property type="match status" value="1"/>
</dbReference>
<dbReference type="Proteomes" id="UP000593567">
    <property type="component" value="Unassembled WGS sequence"/>
</dbReference>
<dbReference type="InterPro" id="IPR015925">
    <property type="entry name" value="Ryanodine_IP3_receptor"/>
</dbReference>
<dbReference type="GO" id="GO:0006816">
    <property type="term" value="P:calcium ion transport"/>
    <property type="evidence" value="ECO:0007669"/>
    <property type="project" value="InterPro"/>
</dbReference>
<protein>
    <submittedName>
        <fullName evidence="1">ITPR3</fullName>
    </submittedName>
</protein>
<evidence type="ECO:0000313" key="1">
    <source>
        <dbReference type="EMBL" id="KAF6037981.1"/>
    </source>
</evidence>
<gene>
    <name evidence="1" type="ORF">EB796_003706</name>
</gene>
<keyword evidence="2" id="KW-1185">Reference proteome</keyword>
<comment type="caution">
    <text evidence="1">The sequence shown here is derived from an EMBL/GenBank/DDBJ whole genome shotgun (WGS) entry which is preliminary data.</text>
</comment>
<sequence length="255" mass="28890">MNMGKLKKESSQFLSRDYKSIIEGLQDIVALLEEQLRPLVQAEMSVLVDVLHRPQICSLSIPRLGETARRGALYQSESNSYWFILTLLYSQIKWLIKHCEKLLRDRDVKLCVKVLQTLKEMMSVDCDFGEKGEKLRVNLLERYYGKQKKDSKKDARPKFNVASIHATPTHGPGSQMLKRAATTLAQVQCHLDGHGASNLVVDLIMTNANHDVFLETVELGIALLEGGNSVTQKSLFVRLTTDRSSEKFSKCFMTE</sequence>
<dbReference type="PANTHER" id="PTHR45816">
    <property type="entry name" value="MIR DOMAIN-CONTAINING PROTEIN"/>
    <property type="match status" value="1"/>
</dbReference>
<organism evidence="1 2">
    <name type="scientific">Bugula neritina</name>
    <name type="common">Brown bryozoan</name>
    <name type="synonym">Sertularia neritina</name>
    <dbReference type="NCBI Taxonomy" id="10212"/>
    <lineage>
        <taxon>Eukaryota</taxon>
        <taxon>Metazoa</taxon>
        <taxon>Spiralia</taxon>
        <taxon>Lophotrochozoa</taxon>
        <taxon>Bryozoa</taxon>
        <taxon>Gymnolaemata</taxon>
        <taxon>Cheilostomatida</taxon>
        <taxon>Flustrina</taxon>
        <taxon>Buguloidea</taxon>
        <taxon>Bugulidae</taxon>
        <taxon>Bugula</taxon>
    </lineage>
</organism>
<dbReference type="AlphaFoldDB" id="A0A7J7KJ79"/>
<reference evidence="1" key="1">
    <citation type="submission" date="2020-06" db="EMBL/GenBank/DDBJ databases">
        <title>Draft genome of Bugula neritina, a colonial animal packing powerful symbionts and potential medicines.</title>
        <authorList>
            <person name="Rayko M."/>
        </authorList>
    </citation>
    <scope>NUCLEOTIDE SEQUENCE [LARGE SCALE GENOMIC DNA]</scope>
    <source>
        <strain evidence="1">Kwan_BN1</strain>
    </source>
</reference>